<dbReference type="InterPro" id="IPR033985">
    <property type="entry name" value="SusD-like_N"/>
</dbReference>
<dbReference type="Pfam" id="PF14322">
    <property type="entry name" value="SusD-like_3"/>
    <property type="match status" value="1"/>
</dbReference>
<dbReference type="AlphaFoldDB" id="A0A1Y4PCC1"/>
<feature type="domain" description="SusD-like N-terminal" evidence="8">
    <location>
        <begin position="23"/>
        <end position="216"/>
    </location>
</feature>
<name>A0A1Y4PCC1_BACOV</name>
<feature type="domain" description="RagB/SusD" evidence="7">
    <location>
        <begin position="340"/>
        <end position="472"/>
    </location>
</feature>
<gene>
    <name evidence="10" type="ORF">DW206_24050</name>
    <name evidence="9" type="ORF">PQ628_25175</name>
</gene>
<keyword evidence="3 6" id="KW-0732">Signal</keyword>
<evidence type="ECO:0000256" key="2">
    <source>
        <dbReference type="ARBA" id="ARBA00006275"/>
    </source>
</evidence>
<dbReference type="InterPro" id="IPR011990">
    <property type="entry name" value="TPR-like_helical_dom_sf"/>
</dbReference>
<evidence type="ECO:0000256" key="3">
    <source>
        <dbReference type="ARBA" id="ARBA00022729"/>
    </source>
</evidence>
<dbReference type="GO" id="GO:0009279">
    <property type="term" value="C:cell outer membrane"/>
    <property type="evidence" value="ECO:0007669"/>
    <property type="project" value="UniProtKB-SubCell"/>
</dbReference>
<organism evidence="9 12">
    <name type="scientific">Bacteroides ovatus</name>
    <dbReference type="NCBI Taxonomy" id="28116"/>
    <lineage>
        <taxon>Bacteria</taxon>
        <taxon>Pseudomonadati</taxon>
        <taxon>Bacteroidota</taxon>
        <taxon>Bacteroidia</taxon>
        <taxon>Bacteroidales</taxon>
        <taxon>Bacteroidaceae</taxon>
        <taxon>Bacteroides</taxon>
    </lineage>
</organism>
<proteinExistence type="inferred from homology"/>
<evidence type="ECO:0000313" key="12">
    <source>
        <dbReference type="Proteomes" id="UP001215078"/>
    </source>
</evidence>
<sequence length="503" mass="58155">MKKYIYIILIYMTSLIASSCSDWFDVTAPSEIRKDDHFSSVTGFQQSLIGCYIGMTDDALYGTNLSWFATEIMAHQFNPYVNSTNIGLAYWLQSFNYTNTYTTPTVEEIWEKAYNVIVNVNDELANIEEKKEILDDLNYHIIKGELLAIRAYIHFDLLRLYGYGNWSQRDTELDEKRTIPYATEVSKDPAPQYSGAETIKLLLNDLNEAAALLKDYDPITKTKAASFYQEYNEEGFFNERTLRMNYYAVKALQARVYLWRGKNEDIVNALSAANEIITALENNIAINEMYTYCNFLTPETVNKSCTSMSRENIFGLNVSDVASRIVNYIKPYYLDSENTPMYLLTTDAMSLYENSATDIRLTTLMEPNTNAQNTGYTPLKVYQSDLANDYKNKISMIRIPEIYYIAAECYVKQNNPNLPLALNCLNTVREKRGLYTPLEDLDAEQILVEIQKEYHKEFLSEGVMFYYYKRTGTKTIPNYTEDMEDAQYVLPYPEFEIQSGRVQ</sequence>
<evidence type="ECO:0000256" key="4">
    <source>
        <dbReference type="ARBA" id="ARBA00023136"/>
    </source>
</evidence>
<dbReference type="PROSITE" id="PS51257">
    <property type="entry name" value="PROKAR_LIPOPROTEIN"/>
    <property type="match status" value="1"/>
</dbReference>
<dbReference type="Pfam" id="PF07980">
    <property type="entry name" value="SusD_RagB"/>
    <property type="match status" value="1"/>
</dbReference>
<dbReference type="RefSeq" id="WP_004326457.1">
    <property type="nucleotide sequence ID" value="NZ_BAABYV010000001.1"/>
</dbReference>
<evidence type="ECO:0000313" key="11">
    <source>
        <dbReference type="Proteomes" id="UP000283329"/>
    </source>
</evidence>
<protein>
    <submittedName>
        <fullName evidence="9">RagB/SusD family nutrient uptake outer membrane protein</fullName>
    </submittedName>
</protein>
<dbReference type="SUPFAM" id="SSF48452">
    <property type="entry name" value="TPR-like"/>
    <property type="match status" value="1"/>
</dbReference>
<dbReference type="Proteomes" id="UP001215078">
    <property type="component" value="Unassembled WGS sequence"/>
</dbReference>
<dbReference type="Gene3D" id="1.25.40.390">
    <property type="match status" value="1"/>
</dbReference>
<reference evidence="10 11" key="1">
    <citation type="submission" date="2018-08" db="EMBL/GenBank/DDBJ databases">
        <title>A genome reference for cultivated species of the human gut microbiota.</title>
        <authorList>
            <person name="Zou Y."/>
            <person name="Xue W."/>
            <person name="Luo G."/>
        </authorList>
    </citation>
    <scope>NUCLEOTIDE SEQUENCE [LARGE SCALE GENOMIC DNA]</scope>
    <source>
        <strain evidence="10 11">AM17-48</strain>
    </source>
</reference>
<comment type="similarity">
    <text evidence="2">Belongs to the SusD family.</text>
</comment>
<comment type="caution">
    <text evidence="9">The sequence shown here is derived from an EMBL/GenBank/DDBJ whole genome shotgun (WGS) entry which is preliminary data.</text>
</comment>
<reference evidence="9" key="2">
    <citation type="submission" date="2022-10" db="EMBL/GenBank/DDBJ databases">
        <title>Human gut microbiome strain richness.</title>
        <authorList>
            <person name="Chen-Liaw A."/>
        </authorList>
    </citation>
    <scope>NUCLEOTIDE SEQUENCE</scope>
    <source>
        <strain evidence="9">RTP21484st1_H8_RTP21484_190118</strain>
    </source>
</reference>
<comment type="subcellular location">
    <subcellularLocation>
        <location evidence="1">Cell outer membrane</location>
    </subcellularLocation>
</comment>
<evidence type="ECO:0000259" key="8">
    <source>
        <dbReference type="Pfam" id="PF14322"/>
    </source>
</evidence>
<evidence type="ECO:0000313" key="9">
    <source>
        <dbReference type="EMBL" id="MDC7961496.1"/>
    </source>
</evidence>
<feature type="signal peptide" evidence="6">
    <location>
        <begin position="1"/>
        <end position="19"/>
    </location>
</feature>
<keyword evidence="4" id="KW-0472">Membrane</keyword>
<keyword evidence="5" id="KW-0998">Cell outer membrane</keyword>
<feature type="chain" id="PRO_5042691738" evidence="6">
    <location>
        <begin position="20"/>
        <end position="503"/>
    </location>
</feature>
<evidence type="ECO:0000256" key="1">
    <source>
        <dbReference type="ARBA" id="ARBA00004442"/>
    </source>
</evidence>
<evidence type="ECO:0000313" key="10">
    <source>
        <dbReference type="EMBL" id="RHH39595.1"/>
    </source>
</evidence>
<dbReference type="EMBL" id="JAQQPO010000048">
    <property type="protein sequence ID" value="MDC7961496.1"/>
    <property type="molecule type" value="Genomic_DNA"/>
</dbReference>
<evidence type="ECO:0000256" key="6">
    <source>
        <dbReference type="SAM" id="SignalP"/>
    </source>
</evidence>
<dbReference type="EMBL" id="QRJR01000040">
    <property type="protein sequence ID" value="RHH39595.1"/>
    <property type="molecule type" value="Genomic_DNA"/>
</dbReference>
<dbReference type="InterPro" id="IPR012944">
    <property type="entry name" value="SusD_RagB_dom"/>
</dbReference>
<evidence type="ECO:0000259" key="7">
    <source>
        <dbReference type="Pfam" id="PF07980"/>
    </source>
</evidence>
<accession>A0A1Y4PCC1</accession>
<dbReference type="Proteomes" id="UP000283329">
    <property type="component" value="Unassembled WGS sequence"/>
</dbReference>
<evidence type="ECO:0000256" key="5">
    <source>
        <dbReference type="ARBA" id="ARBA00023237"/>
    </source>
</evidence>